<protein>
    <submittedName>
        <fullName evidence="2">SDR family oxidoreductase</fullName>
    </submittedName>
</protein>
<dbReference type="AlphaFoldDB" id="A0A9X2FWY7"/>
<sequence>MMKVAVIGANGKIGQHLVEQMQHAKKHEVIAVVRKEEQQKAWEDRGVTAKLGDLEGPVPKLEELLQGVDAVVFTAGSGGSTGDDKTLLVDLDGAVKTIEAAESVGVKRFIMVSAWQSNNRENWAEALLPYYAAKHYADRELMRTKLNWTIVRPGALTDEEATGKVVVGESLAPGSVPREDVASVLRRCLDERGTELRAFDLMSGDSEVEHSLQSMKEMA</sequence>
<organism evidence="2 3">
    <name type="scientific">Idiomarina rhizosphaerae</name>
    <dbReference type="NCBI Taxonomy" id="2961572"/>
    <lineage>
        <taxon>Bacteria</taxon>
        <taxon>Pseudomonadati</taxon>
        <taxon>Pseudomonadota</taxon>
        <taxon>Gammaproteobacteria</taxon>
        <taxon>Alteromonadales</taxon>
        <taxon>Idiomarinaceae</taxon>
        <taxon>Idiomarina</taxon>
    </lineage>
</organism>
<dbReference type="RefSeq" id="WP_253618473.1">
    <property type="nucleotide sequence ID" value="NZ_JAMZDE010000005.1"/>
</dbReference>
<evidence type="ECO:0000313" key="2">
    <source>
        <dbReference type="EMBL" id="MCP1338994.1"/>
    </source>
</evidence>
<comment type="caution">
    <text evidence="2">The sequence shown here is derived from an EMBL/GenBank/DDBJ whole genome shotgun (WGS) entry which is preliminary data.</text>
</comment>
<evidence type="ECO:0000313" key="3">
    <source>
        <dbReference type="Proteomes" id="UP001139474"/>
    </source>
</evidence>
<dbReference type="InterPro" id="IPR036291">
    <property type="entry name" value="NAD(P)-bd_dom_sf"/>
</dbReference>
<proteinExistence type="predicted"/>
<evidence type="ECO:0000259" key="1">
    <source>
        <dbReference type="Pfam" id="PF13460"/>
    </source>
</evidence>
<dbReference type="PANTHER" id="PTHR15020:SF50">
    <property type="entry name" value="UPF0659 PROTEIN YMR090W"/>
    <property type="match status" value="1"/>
</dbReference>
<keyword evidence="3" id="KW-1185">Reference proteome</keyword>
<dbReference type="Gene3D" id="3.40.50.720">
    <property type="entry name" value="NAD(P)-binding Rossmann-like Domain"/>
    <property type="match status" value="1"/>
</dbReference>
<dbReference type="SUPFAM" id="SSF51735">
    <property type="entry name" value="NAD(P)-binding Rossmann-fold domains"/>
    <property type="match status" value="1"/>
</dbReference>
<dbReference type="CDD" id="cd05243">
    <property type="entry name" value="SDR_a5"/>
    <property type="match status" value="1"/>
</dbReference>
<dbReference type="Pfam" id="PF13460">
    <property type="entry name" value="NAD_binding_10"/>
    <property type="match status" value="1"/>
</dbReference>
<reference evidence="2" key="1">
    <citation type="submission" date="2022-06" db="EMBL/GenBank/DDBJ databases">
        <title>Idiomarina rhizosphaerae M1R2S28.</title>
        <authorList>
            <person name="Sun J.-Q."/>
            <person name="Li L.-F."/>
        </authorList>
    </citation>
    <scope>NUCLEOTIDE SEQUENCE</scope>
    <source>
        <strain evidence="2">M1R2S28</strain>
    </source>
</reference>
<dbReference type="EMBL" id="JAMZDE010000005">
    <property type="protein sequence ID" value="MCP1338994.1"/>
    <property type="molecule type" value="Genomic_DNA"/>
</dbReference>
<dbReference type="Proteomes" id="UP001139474">
    <property type="component" value="Unassembled WGS sequence"/>
</dbReference>
<name>A0A9X2FWY7_9GAMM</name>
<feature type="domain" description="NAD(P)-binding" evidence="1">
    <location>
        <begin position="8"/>
        <end position="191"/>
    </location>
</feature>
<dbReference type="PANTHER" id="PTHR15020">
    <property type="entry name" value="FLAVIN REDUCTASE-RELATED"/>
    <property type="match status" value="1"/>
</dbReference>
<dbReference type="InterPro" id="IPR016040">
    <property type="entry name" value="NAD(P)-bd_dom"/>
</dbReference>
<gene>
    <name evidence="2" type="ORF">NJR55_05245</name>
</gene>
<accession>A0A9X2FWY7</accession>